<proteinExistence type="predicted"/>
<gene>
    <name evidence="1" type="ORF">GBF38_018435</name>
</gene>
<dbReference type="Proteomes" id="UP000805704">
    <property type="component" value="Chromosome 4"/>
</dbReference>
<dbReference type="EMBL" id="CM024792">
    <property type="protein sequence ID" value="KAG8003347.1"/>
    <property type="molecule type" value="Genomic_DNA"/>
</dbReference>
<sequence>MKLILCLTLTWLFFSTADAQLDCVEEKLNISSVGTCEYSDDLCATLSLTSEDKRGGRAQQQIIRTCVDRNVCAEEDQQFSISEGGTVMASHVSCCNTDLCNDGTIPWRPQRVIEPPFKDRPQNP</sequence>
<reference evidence="1" key="1">
    <citation type="submission" date="2020-04" db="EMBL/GenBank/DDBJ databases">
        <title>A chromosome-scale assembly and high-density genetic map of the yellow drum (Nibea albiflora) genome.</title>
        <authorList>
            <person name="Xu D."/>
            <person name="Zhang W."/>
            <person name="Chen R."/>
            <person name="Tan P."/>
            <person name="Wang L."/>
            <person name="Song H."/>
            <person name="Tian L."/>
            <person name="Zhu Q."/>
            <person name="Wang B."/>
        </authorList>
    </citation>
    <scope>NUCLEOTIDE SEQUENCE</scope>
    <source>
        <strain evidence="1">ZJHYS-2018</strain>
    </source>
</reference>
<protein>
    <submittedName>
        <fullName evidence="1">Uncharacterized protein</fullName>
    </submittedName>
</protein>
<feature type="non-terminal residue" evidence="1">
    <location>
        <position position="124"/>
    </location>
</feature>
<organism evidence="1 2">
    <name type="scientific">Nibea albiflora</name>
    <name type="common">Yellow drum</name>
    <name type="synonym">Corvina albiflora</name>
    <dbReference type="NCBI Taxonomy" id="240163"/>
    <lineage>
        <taxon>Eukaryota</taxon>
        <taxon>Metazoa</taxon>
        <taxon>Chordata</taxon>
        <taxon>Craniata</taxon>
        <taxon>Vertebrata</taxon>
        <taxon>Euteleostomi</taxon>
        <taxon>Actinopterygii</taxon>
        <taxon>Neopterygii</taxon>
        <taxon>Teleostei</taxon>
        <taxon>Neoteleostei</taxon>
        <taxon>Acanthomorphata</taxon>
        <taxon>Eupercaria</taxon>
        <taxon>Sciaenidae</taxon>
        <taxon>Nibea</taxon>
    </lineage>
</organism>
<evidence type="ECO:0000313" key="2">
    <source>
        <dbReference type="Proteomes" id="UP000805704"/>
    </source>
</evidence>
<name>A0ACB7EMJ0_NIBAL</name>
<evidence type="ECO:0000313" key="1">
    <source>
        <dbReference type="EMBL" id="KAG8003347.1"/>
    </source>
</evidence>
<accession>A0ACB7EMJ0</accession>
<comment type="caution">
    <text evidence="1">The sequence shown here is derived from an EMBL/GenBank/DDBJ whole genome shotgun (WGS) entry which is preliminary data.</text>
</comment>
<keyword evidence="2" id="KW-1185">Reference proteome</keyword>